<dbReference type="Proteomes" id="UP001282474">
    <property type="component" value="Unassembled WGS sequence"/>
</dbReference>
<dbReference type="EMBL" id="JARAWJ010000003">
    <property type="protein sequence ID" value="MDX3036593.1"/>
    <property type="molecule type" value="Genomic_DNA"/>
</dbReference>
<reference evidence="1 2" key="1">
    <citation type="journal article" date="2023" name="Microb. Genom.">
        <title>Mesoterricola silvestris gen. nov., sp. nov., Mesoterricola sediminis sp. nov., Geothrix oryzae sp. nov., Geothrix edaphica sp. nov., Geothrix rubra sp. nov., and Geothrix limicola sp. nov., six novel members of Acidobacteriota isolated from soils.</title>
        <authorList>
            <person name="Weisberg A.J."/>
            <person name="Pearce E."/>
            <person name="Kramer C.G."/>
            <person name="Chang J.H."/>
            <person name="Clarke C.R."/>
        </authorList>
    </citation>
    <scope>NUCLEOTIDE SEQUENCE [LARGE SCALE GENOMIC DNA]</scope>
    <source>
        <strain evidence="1 2">NE20-4-1</strain>
    </source>
</reference>
<sequence length="169" mass="18351">MRQRAIEGREWLETDGGPFLLAPVSLLPSWTGYEGDYDLVIEGTDAGRSECYLLPGRNVVVLGDEPLATTVMEARSLIVQWIHSDSEDDLRVHASEVDLDSIAWREGPLLESDGCLALMDAALPGAEATEDSVFVLEHDAGTFRVDSAEVPLAPHCAAKLHRLVPVKAS</sequence>
<dbReference type="InterPro" id="IPR028961">
    <property type="entry name" value="Imm21"/>
</dbReference>
<gene>
    <name evidence="1" type="ORF">PV383_05325</name>
</gene>
<evidence type="ECO:0000313" key="2">
    <source>
        <dbReference type="Proteomes" id="UP001282474"/>
    </source>
</evidence>
<comment type="caution">
    <text evidence="1">The sequence shown here is derived from an EMBL/GenBank/DDBJ whole genome shotgun (WGS) entry which is preliminary data.</text>
</comment>
<protein>
    <submittedName>
        <fullName evidence="1">Imm21 family immunity protein</fullName>
    </submittedName>
</protein>
<dbReference type="RefSeq" id="WP_045559510.1">
    <property type="nucleotide sequence ID" value="NZ_JABXWF010000009.1"/>
</dbReference>
<name>A0ABU4MH72_9ACTN</name>
<accession>A0ABU4MH72</accession>
<keyword evidence="2" id="KW-1185">Reference proteome</keyword>
<organism evidence="1 2">
    <name type="scientific">Streptomyces caniscabiei</name>
    <dbReference type="NCBI Taxonomy" id="2746961"/>
    <lineage>
        <taxon>Bacteria</taxon>
        <taxon>Bacillati</taxon>
        <taxon>Actinomycetota</taxon>
        <taxon>Actinomycetes</taxon>
        <taxon>Kitasatosporales</taxon>
        <taxon>Streptomycetaceae</taxon>
        <taxon>Streptomyces</taxon>
    </lineage>
</organism>
<dbReference type="Pfam" id="PF15589">
    <property type="entry name" value="Imm21"/>
    <property type="match status" value="1"/>
</dbReference>
<evidence type="ECO:0000313" key="1">
    <source>
        <dbReference type="EMBL" id="MDX3036593.1"/>
    </source>
</evidence>
<proteinExistence type="predicted"/>